<evidence type="ECO:0000313" key="2">
    <source>
        <dbReference type="EMBL" id="KAH6593576.1"/>
    </source>
</evidence>
<sequence>MKFRALVVAAMVITSVNAVWHERLPDCVGRICRLGSASSRDFSDEEWAELKGLDPISIKEANDLKDYGTIKTPDCWSLFSKLQKLQKRITKLSDKYSSCQSALCKIKIKTDSSKFDEVDEYLTSHSTIEFTVQKIKELAITLKEEYKETWISFLNAKCLDQSNPFFSPSKIGELKIFLDDSMKPPSCERDRGIAV</sequence>
<organism evidence="2 3">
    <name type="scientific">Batrachochytrium salamandrivorans</name>
    <dbReference type="NCBI Taxonomy" id="1357716"/>
    <lineage>
        <taxon>Eukaryota</taxon>
        <taxon>Fungi</taxon>
        <taxon>Fungi incertae sedis</taxon>
        <taxon>Chytridiomycota</taxon>
        <taxon>Chytridiomycota incertae sedis</taxon>
        <taxon>Chytridiomycetes</taxon>
        <taxon>Rhizophydiales</taxon>
        <taxon>Rhizophydiales incertae sedis</taxon>
        <taxon>Batrachochytrium</taxon>
    </lineage>
</organism>
<evidence type="ECO:0000256" key="1">
    <source>
        <dbReference type="SAM" id="SignalP"/>
    </source>
</evidence>
<feature type="signal peptide" evidence="1">
    <location>
        <begin position="1"/>
        <end position="18"/>
    </location>
</feature>
<protein>
    <submittedName>
        <fullName evidence="2">Uncharacterized protein</fullName>
    </submittedName>
</protein>
<gene>
    <name evidence="2" type="ORF">BASA50_007245</name>
</gene>
<proteinExistence type="predicted"/>
<evidence type="ECO:0000313" key="3">
    <source>
        <dbReference type="Proteomes" id="UP001648503"/>
    </source>
</evidence>
<dbReference type="Proteomes" id="UP001648503">
    <property type="component" value="Unassembled WGS sequence"/>
</dbReference>
<keyword evidence="1" id="KW-0732">Signal</keyword>
<name>A0ABQ8F7J4_9FUNG</name>
<keyword evidence="3" id="KW-1185">Reference proteome</keyword>
<accession>A0ABQ8F7J4</accession>
<feature type="chain" id="PRO_5046538123" evidence="1">
    <location>
        <begin position="19"/>
        <end position="195"/>
    </location>
</feature>
<comment type="caution">
    <text evidence="2">The sequence shown here is derived from an EMBL/GenBank/DDBJ whole genome shotgun (WGS) entry which is preliminary data.</text>
</comment>
<reference evidence="2 3" key="1">
    <citation type="submission" date="2021-02" db="EMBL/GenBank/DDBJ databases">
        <title>Variation within the Batrachochytrium salamandrivorans European outbreak.</title>
        <authorList>
            <person name="Kelly M."/>
            <person name="Pasmans F."/>
            <person name="Shea T.P."/>
            <person name="Munoz J.F."/>
            <person name="Carranza S."/>
            <person name="Cuomo C.A."/>
            <person name="Martel A."/>
        </authorList>
    </citation>
    <scope>NUCLEOTIDE SEQUENCE [LARGE SCALE GENOMIC DNA]</scope>
    <source>
        <strain evidence="2 3">AMFP18/2</strain>
    </source>
</reference>
<dbReference type="EMBL" id="JAFCIX010000351">
    <property type="protein sequence ID" value="KAH6593576.1"/>
    <property type="molecule type" value="Genomic_DNA"/>
</dbReference>